<accession>A0A0F9JI10</accession>
<organism evidence="1">
    <name type="scientific">marine sediment metagenome</name>
    <dbReference type="NCBI Taxonomy" id="412755"/>
    <lineage>
        <taxon>unclassified sequences</taxon>
        <taxon>metagenomes</taxon>
        <taxon>ecological metagenomes</taxon>
    </lineage>
</organism>
<proteinExistence type="predicted"/>
<gene>
    <name evidence="1" type="ORF">LCGC14_1754670</name>
</gene>
<dbReference type="AlphaFoldDB" id="A0A0F9JI10"/>
<dbReference type="EMBL" id="LAZR01016237">
    <property type="protein sequence ID" value="KKM05381.1"/>
    <property type="molecule type" value="Genomic_DNA"/>
</dbReference>
<comment type="caution">
    <text evidence="1">The sequence shown here is derived from an EMBL/GenBank/DDBJ whole genome shotgun (WGS) entry which is preliminary data.</text>
</comment>
<reference evidence="1" key="1">
    <citation type="journal article" date="2015" name="Nature">
        <title>Complex archaea that bridge the gap between prokaryotes and eukaryotes.</title>
        <authorList>
            <person name="Spang A."/>
            <person name="Saw J.H."/>
            <person name="Jorgensen S.L."/>
            <person name="Zaremba-Niedzwiedzka K."/>
            <person name="Martijn J."/>
            <person name="Lind A.E."/>
            <person name="van Eijk R."/>
            <person name="Schleper C."/>
            <person name="Guy L."/>
            <person name="Ettema T.J."/>
        </authorList>
    </citation>
    <scope>NUCLEOTIDE SEQUENCE</scope>
</reference>
<name>A0A0F9JI10_9ZZZZ</name>
<sequence length="66" mass="7681">MGYYKLYANAIRLEHLKDLYIYVLKHKFSIAGVEKIQLGYVVKLVKQPVQTGYHHCTFVLSPVPEE</sequence>
<protein>
    <submittedName>
        <fullName evidence="1">Uncharacterized protein</fullName>
    </submittedName>
</protein>
<evidence type="ECO:0000313" key="1">
    <source>
        <dbReference type="EMBL" id="KKM05381.1"/>
    </source>
</evidence>